<dbReference type="InterPro" id="IPR044810">
    <property type="entry name" value="WRKY_plant"/>
</dbReference>
<dbReference type="Proteomes" id="UP001293593">
    <property type="component" value="Unassembled WGS sequence"/>
</dbReference>
<evidence type="ECO:0000256" key="6">
    <source>
        <dbReference type="SAM" id="MobiDB-lite"/>
    </source>
</evidence>
<evidence type="ECO:0000256" key="3">
    <source>
        <dbReference type="ARBA" id="ARBA00023125"/>
    </source>
</evidence>
<keyword evidence="9" id="KW-1185">Reference proteome</keyword>
<evidence type="ECO:0000256" key="1">
    <source>
        <dbReference type="ARBA" id="ARBA00004123"/>
    </source>
</evidence>
<dbReference type="GO" id="GO:0005634">
    <property type="term" value="C:nucleus"/>
    <property type="evidence" value="ECO:0007669"/>
    <property type="project" value="UniProtKB-SubCell"/>
</dbReference>
<dbReference type="PANTHER" id="PTHR31221">
    <property type="entry name" value="WRKY TRANSCRIPTION FACTOR PROTEIN 1-RELATED"/>
    <property type="match status" value="1"/>
</dbReference>
<sequence>MDYYFGNPNYSQFSAANPSSSDQFISDYLVLDNGVGNQESSWPHSTESSEKATSDASGFIAATNDATSSENNNIKCKNEIQRNKEETMRRRIAFRTRSELEVMDDGYKWRKYGKKSVKNSPNPRNYYKCSYGGCSVKKRVERDRNDSSYVITSYEGVHNHEIPSYHSSFFHPNPWPFHSSSNSSSS</sequence>
<dbReference type="Gene3D" id="2.20.25.80">
    <property type="entry name" value="WRKY domain"/>
    <property type="match status" value="1"/>
</dbReference>
<dbReference type="GO" id="GO:0043565">
    <property type="term" value="F:sequence-specific DNA binding"/>
    <property type="evidence" value="ECO:0007669"/>
    <property type="project" value="InterPro"/>
</dbReference>
<dbReference type="InterPro" id="IPR003657">
    <property type="entry name" value="WRKY_dom"/>
</dbReference>
<dbReference type="InterPro" id="IPR036576">
    <property type="entry name" value="WRKY_dom_sf"/>
</dbReference>
<dbReference type="SUPFAM" id="SSF118290">
    <property type="entry name" value="WRKY DNA-binding domain"/>
    <property type="match status" value="1"/>
</dbReference>
<keyword evidence="4" id="KW-0804">Transcription</keyword>
<dbReference type="Pfam" id="PF03106">
    <property type="entry name" value="WRKY"/>
    <property type="match status" value="1"/>
</dbReference>
<organism evidence="8 9">
    <name type="scientific">Acacia crassicarpa</name>
    <name type="common">northern wattle</name>
    <dbReference type="NCBI Taxonomy" id="499986"/>
    <lineage>
        <taxon>Eukaryota</taxon>
        <taxon>Viridiplantae</taxon>
        <taxon>Streptophyta</taxon>
        <taxon>Embryophyta</taxon>
        <taxon>Tracheophyta</taxon>
        <taxon>Spermatophyta</taxon>
        <taxon>Magnoliopsida</taxon>
        <taxon>eudicotyledons</taxon>
        <taxon>Gunneridae</taxon>
        <taxon>Pentapetalae</taxon>
        <taxon>rosids</taxon>
        <taxon>fabids</taxon>
        <taxon>Fabales</taxon>
        <taxon>Fabaceae</taxon>
        <taxon>Caesalpinioideae</taxon>
        <taxon>mimosoid clade</taxon>
        <taxon>Acacieae</taxon>
        <taxon>Acacia</taxon>
    </lineage>
</organism>
<comment type="subcellular location">
    <subcellularLocation>
        <location evidence="1">Nucleus</location>
    </subcellularLocation>
</comment>
<evidence type="ECO:0000259" key="7">
    <source>
        <dbReference type="PROSITE" id="PS50811"/>
    </source>
</evidence>
<protein>
    <recommendedName>
        <fullName evidence="7">WRKY domain-containing protein</fullName>
    </recommendedName>
</protein>
<keyword evidence="5" id="KW-0539">Nucleus</keyword>
<evidence type="ECO:0000256" key="2">
    <source>
        <dbReference type="ARBA" id="ARBA00023015"/>
    </source>
</evidence>
<feature type="region of interest" description="Disordered" evidence="6">
    <location>
        <begin position="36"/>
        <end position="71"/>
    </location>
</feature>
<comment type="caution">
    <text evidence="8">The sequence shown here is derived from an EMBL/GenBank/DDBJ whole genome shotgun (WGS) entry which is preliminary data.</text>
</comment>
<feature type="domain" description="WRKY" evidence="7">
    <location>
        <begin position="98"/>
        <end position="163"/>
    </location>
</feature>
<name>A0AAE1ITX3_9FABA</name>
<evidence type="ECO:0000256" key="5">
    <source>
        <dbReference type="ARBA" id="ARBA00023242"/>
    </source>
</evidence>
<dbReference type="SMART" id="SM00774">
    <property type="entry name" value="WRKY"/>
    <property type="match status" value="1"/>
</dbReference>
<proteinExistence type="predicted"/>
<keyword evidence="2" id="KW-0805">Transcription regulation</keyword>
<evidence type="ECO:0000256" key="4">
    <source>
        <dbReference type="ARBA" id="ARBA00023163"/>
    </source>
</evidence>
<dbReference type="FunFam" id="2.20.25.80:FF:000003">
    <property type="entry name" value="WRKY transcription factor 57"/>
    <property type="match status" value="1"/>
</dbReference>
<evidence type="ECO:0000313" key="9">
    <source>
        <dbReference type="Proteomes" id="UP001293593"/>
    </source>
</evidence>
<evidence type="ECO:0000313" key="8">
    <source>
        <dbReference type="EMBL" id="KAK4256742.1"/>
    </source>
</evidence>
<keyword evidence="3" id="KW-0238">DNA-binding</keyword>
<accession>A0AAE1ITX3</accession>
<dbReference type="AlphaFoldDB" id="A0AAE1ITX3"/>
<gene>
    <name evidence="8" type="ORF">QN277_006427</name>
</gene>
<dbReference type="GO" id="GO:0003700">
    <property type="term" value="F:DNA-binding transcription factor activity"/>
    <property type="evidence" value="ECO:0007669"/>
    <property type="project" value="InterPro"/>
</dbReference>
<dbReference type="PANTHER" id="PTHR31221:SF377">
    <property type="entry name" value="WRKY TRANSCRIPTION FACTOR 51-RELATED"/>
    <property type="match status" value="1"/>
</dbReference>
<feature type="compositionally biased region" description="Polar residues" evidence="6">
    <location>
        <begin position="36"/>
        <end position="46"/>
    </location>
</feature>
<dbReference type="EMBL" id="JAWXYG010000012">
    <property type="protein sequence ID" value="KAK4256742.1"/>
    <property type="molecule type" value="Genomic_DNA"/>
</dbReference>
<reference evidence="8" key="1">
    <citation type="submission" date="2023-10" db="EMBL/GenBank/DDBJ databases">
        <title>Chromosome-level genome of the transformable northern wattle, Acacia crassicarpa.</title>
        <authorList>
            <person name="Massaro I."/>
            <person name="Sinha N.R."/>
            <person name="Poethig S."/>
            <person name="Leichty A.R."/>
        </authorList>
    </citation>
    <scope>NUCLEOTIDE SEQUENCE</scope>
    <source>
        <strain evidence="8">Acra3RX</strain>
        <tissue evidence="8">Leaf</tissue>
    </source>
</reference>
<dbReference type="PROSITE" id="PS50811">
    <property type="entry name" value="WRKY"/>
    <property type="match status" value="1"/>
</dbReference>